<dbReference type="EC" id="2.3.1.181" evidence="2"/>
<dbReference type="KEGG" id="ruv:EC9_01000"/>
<reference evidence="2 3" key="1">
    <citation type="submission" date="2019-02" db="EMBL/GenBank/DDBJ databases">
        <title>Deep-cultivation of Planctomycetes and their phenomic and genomic characterization uncovers novel biology.</title>
        <authorList>
            <person name="Wiegand S."/>
            <person name="Jogler M."/>
            <person name="Boedeker C."/>
            <person name="Pinto D."/>
            <person name="Vollmers J."/>
            <person name="Rivas-Marin E."/>
            <person name="Kohn T."/>
            <person name="Peeters S.H."/>
            <person name="Heuer A."/>
            <person name="Rast P."/>
            <person name="Oberbeckmann S."/>
            <person name="Bunk B."/>
            <person name="Jeske O."/>
            <person name="Meyerdierks A."/>
            <person name="Storesund J.E."/>
            <person name="Kallscheuer N."/>
            <person name="Luecker S."/>
            <person name="Lage O.M."/>
            <person name="Pohl T."/>
            <person name="Merkel B.J."/>
            <person name="Hornburger P."/>
            <person name="Mueller R.-W."/>
            <person name="Bruemmer F."/>
            <person name="Labrenz M."/>
            <person name="Spormann A.M."/>
            <person name="Op den Camp H."/>
            <person name="Overmann J."/>
            <person name="Amann R."/>
            <person name="Jetten M.S.M."/>
            <person name="Mascher T."/>
            <person name="Medema M.H."/>
            <person name="Devos D.P."/>
            <person name="Kaster A.-K."/>
            <person name="Ovreas L."/>
            <person name="Rohde M."/>
            <person name="Galperin M.Y."/>
            <person name="Jogler C."/>
        </authorList>
    </citation>
    <scope>NUCLEOTIDE SEQUENCE [LARGE SCALE GENOMIC DNA]</scope>
    <source>
        <strain evidence="2 3">EC9</strain>
    </source>
</reference>
<keyword evidence="2" id="KW-0808">Transferase</keyword>
<sequence length="250" mass="27109">MDARLIRHIDDPFDGAMNMAIDQALAESVDQGAAACLRLYRWKSPTLSLGYFQQYDDRQQHPWSADLPVVRRSSGGGAIVHDAELTYSLSIATPKSRHGADLTIYATVHNAIMETIAAIALQTARRFADSGWLPLAADDAFLCFERRTDEDLVVSGYKIAGSAQRRVGRAILQHGSILLQTSPAAPMLPGLQCVSGKSCDPAQFADHLTATLSKALDADTSPAELSAAETLRANEVAKSRFASSAWTHRR</sequence>
<organism evidence="2 3">
    <name type="scientific">Rosistilla ulvae</name>
    <dbReference type="NCBI Taxonomy" id="1930277"/>
    <lineage>
        <taxon>Bacteria</taxon>
        <taxon>Pseudomonadati</taxon>
        <taxon>Planctomycetota</taxon>
        <taxon>Planctomycetia</taxon>
        <taxon>Pirellulales</taxon>
        <taxon>Pirellulaceae</taxon>
        <taxon>Rosistilla</taxon>
    </lineage>
</organism>
<dbReference type="InterPro" id="IPR045864">
    <property type="entry name" value="aa-tRNA-synth_II/BPL/LPL"/>
</dbReference>
<keyword evidence="2" id="KW-0012">Acyltransferase</keyword>
<protein>
    <submittedName>
        <fullName evidence="2">Octanoyltransferase LipM</fullName>
        <ecNumber evidence="2">2.3.1.181</ecNumber>
    </submittedName>
</protein>
<feature type="domain" description="BPL/LPL catalytic" evidence="1">
    <location>
        <begin position="31"/>
        <end position="220"/>
    </location>
</feature>
<dbReference type="GO" id="GO:0033819">
    <property type="term" value="F:lipoyl(octanoyl) transferase activity"/>
    <property type="evidence" value="ECO:0007669"/>
    <property type="project" value="UniProtKB-EC"/>
</dbReference>
<dbReference type="PANTHER" id="PTHR43679:SF2">
    <property type="entry name" value="OCTANOYL-[GCVH]:PROTEIN N-OCTANOYLTRANSFERASE"/>
    <property type="match status" value="1"/>
</dbReference>
<dbReference type="InterPro" id="IPR050664">
    <property type="entry name" value="Octanoyltrans_LipM/LipL"/>
</dbReference>
<name>A0A517LTJ0_9BACT</name>
<dbReference type="PANTHER" id="PTHR43679">
    <property type="entry name" value="OCTANOYLTRANSFERASE LIPM-RELATED"/>
    <property type="match status" value="1"/>
</dbReference>
<dbReference type="Gene3D" id="3.30.930.10">
    <property type="entry name" value="Bira Bifunctional Protein, Domain 2"/>
    <property type="match status" value="1"/>
</dbReference>
<dbReference type="Proteomes" id="UP000319557">
    <property type="component" value="Chromosome"/>
</dbReference>
<dbReference type="OrthoDB" id="9774653at2"/>
<dbReference type="Pfam" id="PF21948">
    <property type="entry name" value="LplA-B_cat"/>
    <property type="match status" value="1"/>
</dbReference>
<dbReference type="PROSITE" id="PS51733">
    <property type="entry name" value="BPL_LPL_CATALYTIC"/>
    <property type="match status" value="1"/>
</dbReference>
<gene>
    <name evidence="2" type="primary">lipM</name>
    <name evidence="2" type="ORF">EC9_01000</name>
</gene>
<dbReference type="AlphaFoldDB" id="A0A517LTJ0"/>
<proteinExistence type="predicted"/>
<keyword evidence="3" id="KW-1185">Reference proteome</keyword>
<dbReference type="RefSeq" id="WP_145341428.1">
    <property type="nucleotide sequence ID" value="NZ_CP036261.1"/>
</dbReference>
<dbReference type="InterPro" id="IPR004143">
    <property type="entry name" value="BPL_LPL_catalytic"/>
</dbReference>
<evidence type="ECO:0000259" key="1">
    <source>
        <dbReference type="PROSITE" id="PS51733"/>
    </source>
</evidence>
<dbReference type="SUPFAM" id="SSF55681">
    <property type="entry name" value="Class II aaRS and biotin synthetases"/>
    <property type="match status" value="1"/>
</dbReference>
<evidence type="ECO:0000313" key="2">
    <source>
        <dbReference type="EMBL" id="QDS85942.1"/>
    </source>
</evidence>
<accession>A0A517LTJ0</accession>
<dbReference type="EMBL" id="CP036261">
    <property type="protein sequence ID" value="QDS85942.1"/>
    <property type="molecule type" value="Genomic_DNA"/>
</dbReference>
<evidence type="ECO:0000313" key="3">
    <source>
        <dbReference type="Proteomes" id="UP000319557"/>
    </source>
</evidence>